<evidence type="ECO:0000259" key="11">
    <source>
        <dbReference type="Pfam" id="PF19269"/>
    </source>
</evidence>
<dbReference type="InterPro" id="IPR020751">
    <property type="entry name" value="aa-tRNA-synth_I_codon-bd_sub2"/>
</dbReference>
<evidence type="ECO:0000256" key="5">
    <source>
        <dbReference type="ARBA" id="ARBA00022741"/>
    </source>
</evidence>
<comment type="subcellular location">
    <subcellularLocation>
        <location evidence="1 10">Cytoplasm</location>
    </subcellularLocation>
</comment>
<evidence type="ECO:0000256" key="1">
    <source>
        <dbReference type="ARBA" id="ARBA00004496"/>
    </source>
</evidence>
<feature type="domain" description="Aminoacyl-tRNA synthetase class I anticodon-binding" evidence="11">
    <location>
        <begin position="447"/>
        <end position="526"/>
    </location>
</feature>
<dbReference type="SUPFAM" id="SSF48163">
    <property type="entry name" value="An anticodon-binding domain of class I aminoacyl-tRNA synthetases"/>
    <property type="match status" value="1"/>
</dbReference>
<evidence type="ECO:0000256" key="7">
    <source>
        <dbReference type="ARBA" id="ARBA00022917"/>
    </source>
</evidence>
<dbReference type="GO" id="GO:0005737">
    <property type="term" value="C:cytoplasm"/>
    <property type="evidence" value="ECO:0007669"/>
    <property type="project" value="UniProtKB-SubCell"/>
</dbReference>
<evidence type="ECO:0000256" key="10">
    <source>
        <dbReference type="HAMAP-Rule" id="MF_00177"/>
    </source>
</evidence>
<sequence>MSKHWTERIAEELSQQKKDEYIIGSGTSISGSVHIGNSCDIFIANAVSKELRKIGENAKTVWIADDYDPLRKVPYPLPENYSKYLGQPYYEIPCPEGCCENFVEHFQKPFVNSLKPFDIENLEIKSGAHMYKNGVYTEATKVALENTERIREIFNEYREHPLSEDWLPYNAICSECGRVNTTHAYDFEGTNIKYKCDCGHEGEVDYTIGMGKLTWRVEWAARWKILNITCEPFGKDHAASGGSYDVSKIISDEIFNYPAPYPVPYEWITLDGDAMSKSKGVFFSPEAWLKIGKPETLNYYIFRNKPLKPKDFTPKMGFLDLMDQYDRVERIAYGQEEASNEKEKEKLTKIYEVSQINDMPDEMPFQPSYRFLTVAYQIANGNANKIYTILKNNNQLPERLENVTFEDLSEFDRDTFLQRIEYVHNWLETYGPKFVKFQVMNKMPRIEITDEQKEFLKQIANILESETFENDVQFHDRMYEVLESLGMKPQKAFQAIYKTIIGKKQGPRAASFVLSLDKDFVIKRFRLEE</sequence>
<reference evidence="12 13" key="1">
    <citation type="submission" date="2017-05" db="EMBL/GenBank/DDBJ databases">
        <title>Host range expansion of the Methanosphaera genus to humans and monogastric animals involves recent and extensive reduction in genome content.</title>
        <authorList>
            <person name="Hoedt E.C."/>
            <person name="Volmer J.G."/>
            <person name="Parks D.H."/>
            <person name="Rosewarne C.P."/>
            <person name="Denman S.E."/>
            <person name="Mcsweeney C.S."/>
            <person name="O Cuiv P."/>
            <person name="Hugenholtz P."/>
            <person name="Tyson G.W."/>
            <person name="Morrison M."/>
        </authorList>
    </citation>
    <scope>NUCLEOTIDE SEQUENCE [LARGE SCALE GENOMIC DNA]</scope>
    <source>
        <strain evidence="12 13">PA5</strain>
    </source>
</reference>
<comment type="catalytic activity">
    <reaction evidence="9 10">
        <text>tRNA(Lys) + L-lysine + ATP = L-lysyl-tRNA(Lys) + AMP + diphosphate</text>
        <dbReference type="Rhea" id="RHEA:20792"/>
        <dbReference type="Rhea" id="RHEA-COMP:9696"/>
        <dbReference type="Rhea" id="RHEA-COMP:9697"/>
        <dbReference type="ChEBI" id="CHEBI:30616"/>
        <dbReference type="ChEBI" id="CHEBI:32551"/>
        <dbReference type="ChEBI" id="CHEBI:33019"/>
        <dbReference type="ChEBI" id="CHEBI:78442"/>
        <dbReference type="ChEBI" id="CHEBI:78529"/>
        <dbReference type="ChEBI" id="CHEBI:456215"/>
        <dbReference type="EC" id="6.1.1.6"/>
    </reaction>
</comment>
<dbReference type="Pfam" id="PF01921">
    <property type="entry name" value="tRNA-synt_1f"/>
    <property type="match status" value="1"/>
</dbReference>
<dbReference type="HAMAP" id="MF_00177">
    <property type="entry name" value="Lys_tRNA_synth_class1"/>
    <property type="match status" value="1"/>
</dbReference>
<dbReference type="EMBL" id="NGJK01000015">
    <property type="protein sequence ID" value="RAP03620.1"/>
    <property type="molecule type" value="Genomic_DNA"/>
</dbReference>
<dbReference type="GO" id="GO:0004824">
    <property type="term" value="F:lysine-tRNA ligase activity"/>
    <property type="evidence" value="ECO:0007669"/>
    <property type="project" value="UniProtKB-UniRule"/>
</dbReference>
<evidence type="ECO:0000313" key="13">
    <source>
        <dbReference type="Proteomes" id="UP000248557"/>
    </source>
</evidence>
<dbReference type="SUPFAM" id="SSF52374">
    <property type="entry name" value="Nucleotidylyl transferase"/>
    <property type="match status" value="1"/>
</dbReference>
<dbReference type="Gene3D" id="3.40.50.620">
    <property type="entry name" value="HUPs"/>
    <property type="match status" value="2"/>
</dbReference>
<dbReference type="GO" id="GO:0000049">
    <property type="term" value="F:tRNA binding"/>
    <property type="evidence" value="ECO:0007669"/>
    <property type="project" value="InterPro"/>
</dbReference>
<dbReference type="NCBIfam" id="TIGR00467">
    <property type="entry name" value="lysS_arch"/>
    <property type="match status" value="1"/>
</dbReference>
<dbReference type="AlphaFoldDB" id="A0A328QAB2"/>
<comment type="similarity">
    <text evidence="2 10">Belongs to the class-I aminoacyl-tRNA synthetase family.</text>
</comment>
<evidence type="ECO:0000256" key="4">
    <source>
        <dbReference type="ARBA" id="ARBA00022598"/>
    </source>
</evidence>
<keyword evidence="5 10" id="KW-0547">Nucleotide-binding</keyword>
<dbReference type="RefSeq" id="WP_112149322.1">
    <property type="nucleotide sequence ID" value="NZ_NGJK01000015.1"/>
</dbReference>
<feature type="short sequence motif" description="'HIGH' region" evidence="10">
    <location>
        <begin position="29"/>
        <end position="37"/>
    </location>
</feature>
<evidence type="ECO:0000313" key="12">
    <source>
        <dbReference type="EMBL" id="RAP03620.1"/>
    </source>
</evidence>
<dbReference type="Proteomes" id="UP000248557">
    <property type="component" value="Unassembled WGS sequence"/>
</dbReference>
<keyword evidence="7 10" id="KW-0648">Protein biosynthesis</keyword>
<proteinExistence type="inferred from homology"/>
<evidence type="ECO:0000256" key="2">
    <source>
        <dbReference type="ARBA" id="ARBA00005594"/>
    </source>
</evidence>
<gene>
    <name evidence="10" type="primary">lysS</name>
    <name evidence="12" type="ORF">CA615_01275</name>
</gene>
<dbReference type="Gene3D" id="1.10.10.770">
    <property type="match status" value="1"/>
</dbReference>
<dbReference type="GO" id="GO:0005524">
    <property type="term" value="F:ATP binding"/>
    <property type="evidence" value="ECO:0007669"/>
    <property type="project" value="UniProtKB-UniRule"/>
</dbReference>
<organism evidence="12 13">
    <name type="scientific">Methanosphaera stadtmanae</name>
    <dbReference type="NCBI Taxonomy" id="2317"/>
    <lineage>
        <taxon>Archaea</taxon>
        <taxon>Methanobacteriati</taxon>
        <taxon>Methanobacteriota</taxon>
        <taxon>Methanomada group</taxon>
        <taxon>Methanobacteria</taxon>
        <taxon>Methanobacteriales</taxon>
        <taxon>Methanobacteriaceae</taxon>
        <taxon>Methanosphaera</taxon>
    </lineage>
</organism>
<protein>
    <recommendedName>
        <fullName evidence="10">Lysine--tRNA ligase</fullName>
        <ecNumber evidence="10">6.1.1.6</ecNumber>
    </recommendedName>
    <alternativeName>
        <fullName evidence="10">Lysyl-tRNA synthetase</fullName>
        <shortName evidence="10">LysRS</shortName>
    </alternativeName>
</protein>
<dbReference type="PANTHER" id="PTHR37940:SF1">
    <property type="entry name" value="LYSINE--TRNA LIGASE"/>
    <property type="match status" value="1"/>
</dbReference>
<dbReference type="InterPro" id="IPR045462">
    <property type="entry name" value="aa-tRNA-synth_I_cd-bd"/>
</dbReference>
<dbReference type="InterPro" id="IPR008925">
    <property type="entry name" value="aa_tRNA-synth_I_cd-bd_sf"/>
</dbReference>
<keyword evidence="3 10" id="KW-0963">Cytoplasm</keyword>
<keyword evidence="8 10" id="KW-0030">Aminoacyl-tRNA synthetase</keyword>
<evidence type="ECO:0000256" key="8">
    <source>
        <dbReference type="ARBA" id="ARBA00023146"/>
    </source>
</evidence>
<accession>A0A328QAB2</accession>
<dbReference type="InterPro" id="IPR014729">
    <property type="entry name" value="Rossmann-like_a/b/a_fold"/>
</dbReference>
<feature type="binding site" evidence="10">
    <location>
        <position position="277"/>
    </location>
    <ligand>
        <name>ATP</name>
        <dbReference type="ChEBI" id="CHEBI:30616"/>
    </ligand>
</feature>
<keyword evidence="6 10" id="KW-0067">ATP-binding</keyword>
<dbReference type="EC" id="6.1.1.6" evidence="10"/>
<keyword evidence="4 10" id="KW-0436">Ligase</keyword>
<comment type="caution">
    <text evidence="12">The sequence shown here is derived from an EMBL/GenBank/DDBJ whole genome shotgun (WGS) entry which is preliminary data.</text>
</comment>
<evidence type="ECO:0000256" key="3">
    <source>
        <dbReference type="ARBA" id="ARBA00022490"/>
    </source>
</evidence>
<feature type="short sequence motif" description="'KMSKS' region" evidence="10">
    <location>
        <begin position="274"/>
        <end position="278"/>
    </location>
</feature>
<dbReference type="GO" id="GO:0006430">
    <property type="term" value="P:lysyl-tRNA aminoacylation"/>
    <property type="evidence" value="ECO:0007669"/>
    <property type="project" value="UniProtKB-UniRule"/>
</dbReference>
<name>A0A328QAB2_9EURY</name>
<dbReference type="PANTHER" id="PTHR37940">
    <property type="entry name" value="LYSINE--TRNA LIGASE"/>
    <property type="match status" value="1"/>
</dbReference>
<evidence type="ECO:0000256" key="6">
    <source>
        <dbReference type="ARBA" id="ARBA00022840"/>
    </source>
</evidence>
<dbReference type="InterPro" id="IPR002904">
    <property type="entry name" value="Lys-tRNA-ligase"/>
</dbReference>
<evidence type="ECO:0000256" key="9">
    <source>
        <dbReference type="ARBA" id="ARBA00048573"/>
    </source>
</evidence>
<dbReference type="Pfam" id="PF19269">
    <property type="entry name" value="Anticodon_2"/>
    <property type="match status" value="1"/>
</dbReference>
<dbReference type="Gene3D" id="1.10.10.350">
    <property type="match status" value="1"/>
</dbReference>